<dbReference type="Gene3D" id="1.10.10.10">
    <property type="entry name" value="Winged helix-like DNA-binding domain superfamily/Winged helix DNA-binding domain"/>
    <property type="match status" value="1"/>
</dbReference>
<dbReference type="RefSeq" id="WP_090444417.1">
    <property type="nucleotide sequence ID" value="NZ_FOHU01000011.1"/>
</dbReference>
<accession>A0A1I0EKT5</accession>
<keyword evidence="3" id="KW-1185">Reference proteome</keyword>
<dbReference type="Pfam" id="PF01726">
    <property type="entry name" value="LexA_DNA_bind"/>
    <property type="match status" value="1"/>
</dbReference>
<dbReference type="GO" id="GO:0004252">
    <property type="term" value="F:serine-type endopeptidase activity"/>
    <property type="evidence" value="ECO:0007669"/>
    <property type="project" value="InterPro"/>
</dbReference>
<dbReference type="InterPro" id="IPR036390">
    <property type="entry name" value="WH_DNA-bd_sf"/>
</dbReference>
<gene>
    <name evidence="2" type="ORF">SAMN05660297_02460</name>
</gene>
<evidence type="ECO:0000313" key="3">
    <source>
        <dbReference type="Proteomes" id="UP000199568"/>
    </source>
</evidence>
<dbReference type="Proteomes" id="UP000199568">
    <property type="component" value="Unassembled WGS sequence"/>
</dbReference>
<feature type="domain" description="LexA repressor DNA-binding" evidence="1">
    <location>
        <begin position="6"/>
        <end position="64"/>
    </location>
</feature>
<organism evidence="2 3">
    <name type="scientific">Natronincola peptidivorans</name>
    <dbReference type="NCBI Taxonomy" id="426128"/>
    <lineage>
        <taxon>Bacteria</taxon>
        <taxon>Bacillati</taxon>
        <taxon>Bacillota</taxon>
        <taxon>Clostridia</taxon>
        <taxon>Peptostreptococcales</taxon>
        <taxon>Natronincolaceae</taxon>
        <taxon>Natronincola</taxon>
    </lineage>
</organism>
<dbReference type="InterPro" id="IPR006199">
    <property type="entry name" value="LexA_DNA-bd_dom"/>
</dbReference>
<proteinExistence type="predicted"/>
<dbReference type="GO" id="GO:0006508">
    <property type="term" value="P:proteolysis"/>
    <property type="evidence" value="ECO:0007669"/>
    <property type="project" value="InterPro"/>
</dbReference>
<reference evidence="2 3" key="1">
    <citation type="submission" date="2016-10" db="EMBL/GenBank/DDBJ databases">
        <authorList>
            <person name="de Groot N.N."/>
        </authorList>
    </citation>
    <scope>NUCLEOTIDE SEQUENCE [LARGE SCALE GENOMIC DNA]</scope>
    <source>
        <strain evidence="2 3">DSM 18979</strain>
    </source>
</reference>
<sequence length="84" mass="9775">MEKPKDKKMEILLSIRDYIEKRGYSPTVREIGKLVGYKSTSTVQGYLIEMEVWGMIERQRASPRVLKITEKGRRMMKAHDGIGM</sequence>
<dbReference type="STRING" id="426128.SAMN05660297_02460"/>
<protein>
    <submittedName>
        <fullName evidence="2">LexA DNA binding domain-containing protein</fullName>
    </submittedName>
</protein>
<dbReference type="EMBL" id="FOHU01000011">
    <property type="protein sequence ID" value="SET45864.1"/>
    <property type="molecule type" value="Genomic_DNA"/>
</dbReference>
<dbReference type="OrthoDB" id="2187688at2"/>
<dbReference type="SUPFAM" id="SSF46785">
    <property type="entry name" value="Winged helix' DNA-binding domain"/>
    <property type="match status" value="1"/>
</dbReference>
<name>A0A1I0EKT5_9FIRM</name>
<evidence type="ECO:0000259" key="1">
    <source>
        <dbReference type="Pfam" id="PF01726"/>
    </source>
</evidence>
<dbReference type="AlphaFoldDB" id="A0A1I0EKT5"/>
<dbReference type="InterPro" id="IPR036388">
    <property type="entry name" value="WH-like_DNA-bd_sf"/>
</dbReference>
<evidence type="ECO:0000313" key="2">
    <source>
        <dbReference type="EMBL" id="SET45864.1"/>
    </source>
</evidence>